<dbReference type="InterPro" id="IPR013324">
    <property type="entry name" value="RNA_pol_sigma_r3/r4-like"/>
</dbReference>
<gene>
    <name evidence="8" type="ORF">SAMN04488092_1167</name>
</gene>
<dbReference type="RefSeq" id="WP_090270954.1">
    <property type="nucleotide sequence ID" value="NZ_FOEP01000016.1"/>
</dbReference>
<feature type="domain" description="RNA polymerase sigma-70 region 2" evidence="6">
    <location>
        <begin position="25"/>
        <end position="92"/>
    </location>
</feature>
<accession>A0A1H9JRT4</accession>
<dbReference type="InterPro" id="IPR013325">
    <property type="entry name" value="RNA_pol_sigma_r2"/>
</dbReference>
<dbReference type="PANTHER" id="PTHR43133">
    <property type="entry name" value="RNA POLYMERASE ECF-TYPE SIGMA FACTO"/>
    <property type="match status" value="1"/>
</dbReference>
<protein>
    <submittedName>
        <fullName evidence="8">RNA polymerase sigma-70 factor, ECF subfamily</fullName>
    </submittedName>
</protein>
<evidence type="ECO:0000256" key="5">
    <source>
        <dbReference type="SAM" id="MobiDB-lite"/>
    </source>
</evidence>
<organism evidence="8 9">
    <name type="scientific">Thalassovita taeanensis</name>
    <dbReference type="NCBI Taxonomy" id="657014"/>
    <lineage>
        <taxon>Bacteria</taxon>
        <taxon>Pseudomonadati</taxon>
        <taxon>Pseudomonadota</taxon>
        <taxon>Alphaproteobacteria</taxon>
        <taxon>Rhodobacterales</taxon>
        <taxon>Roseobacteraceae</taxon>
        <taxon>Thalassovita</taxon>
    </lineage>
</organism>
<dbReference type="STRING" id="657014.SAMN04488092_1167"/>
<dbReference type="InterPro" id="IPR014284">
    <property type="entry name" value="RNA_pol_sigma-70_dom"/>
</dbReference>
<dbReference type="EMBL" id="FOEP01000016">
    <property type="protein sequence ID" value="SEQ89701.1"/>
    <property type="molecule type" value="Genomic_DNA"/>
</dbReference>
<proteinExistence type="inferred from homology"/>
<evidence type="ECO:0000256" key="4">
    <source>
        <dbReference type="ARBA" id="ARBA00023163"/>
    </source>
</evidence>
<dbReference type="Proteomes" id="UP000198634">
    <property type="component" value="Unassembled WGS sequence"/>
</dbReference>
<feature type="domain" description="RNA polymerase sigma factor 70 region 4 type 2" evidence="7">
    <location>
        <begin position="123"/>
        <end position="171"/>
    </location>
</feature>
<dbReference type="Gene3D" id="1.10.1740.10">
    <property type="match status" value="1"/>
</dbReference>
<dbReference type="AlphaFoldDB" id="A0A1H9JRT4"/>
<evidence type="ECO:0000259" key="7">
    <source>
        <dbReference type="Pfam" id="PF08281"/>
    </source>
</evidence>
<dbReference type="Pfam" id="PF08281">
    <property type="entry name" value="Sigma70_r4_2"/>
    <property type="match status" value="1"/>
</dbReference>
<sequence>MTSLAQIEALIAKVSIGDRKAFSELYDATSAKLFGVTMRILKDRAGAEDVVQEAYIKIWRYADRYLSTGTSPMTWMITIARNSAIDRLRRQRETEDVGDLTERLSDRGPTPEQSVVAASEAARIVGCLDQLEADKGRAVRGVYLEGQSYADLAAVFDVPLNTMRTWLRRSLISLRECMSA</sequence>
<dbReference type="InterPro" id="IPR013249">
    <property type="entry name" value="RNA_pol_sigma70_r4_t2"/>
</dbReference>
<dbReference type="Gene3D" id="1.10.10.10">
    <property type="entry name" value="Winged helix-like DNA-binding domain superfamily/Winged helix DNA-binding domain"/>
    <property type="match status" value="1"/>
</dbReference>
<dbReference type="SUPFAM" id="SSF88946">
    <property type="entry name" value="Sigma2 domain of RNA polymerase sigma factors"/>
    <property type="match status" value="1"/>
</dbReference>
<reference evidence="8 9" key="1">
    <citation type="submission" date="2016-10" db="EMBL/GenBank/DDBJ databases">
        <authorList>
            <person name="de Groot N.N."/>
        </authorList>
    </citation>
    <scope>NUCLEOTIDE SEQUENCE [LARGE SCALE GENOMIC DNA]</scope>
    <source>
        <strain evidence="8 9">DSM 22007</strain>
    </source>
</reference>
<dbReference type="PANTHER" id="PTHR43133:SF62">
    <property type="entry name" value="RNA POLYMERASE SIGMA FACTOR SIGZ"/>
    <property type="match status" value="1"/>
</dbReference>
<feature type="compositionally biased region" description="Basic and acidic residues" evidence="5">
    <location>
        <begin position="90"/>
        <end position="106"/>
    </location>
</feature>
<evidence type="ECO:0000256" key="3">
    <source>
        <dbReference type="ARBA" id="ARBA00023082"/>
    </source>
</evidence>
<name>A0A1H9JRT4_9RHOB</name>
<comment type="similarity">
    <text evidence="1">Belongs to the sigma-70 factor family. ECF subfamily.</text>
</comment>
<evidence type="ECO:0000313" key="9">
    <source>
        <dbReference type="Proteomes" id="UP000198634"/>
    </source>
</evidence>
<keyword evidence="3" id="KW-0731">Sigma factor</keyword>
<dbReference type="InterPro" id="IPR007627">
    <property type="entry name" value="RNA_pol_sigma70_r2"/>
</dbReference>
<dbReference type="GO" id="GO:0006352">
    <property type="term" value="P:DNA-templated transcription initiation"/>
    <property type="evidence" value="ECO:0007669"/>
    <property type="project" value="InterPro"/>
</dbReference>
<dbReference type="OrthoDB" id="9803470at2"/>
<keyword evidence="9" id="KW-1185">Reference proteome</keyword>
<dbReference type="GO" id="GO:0003677">
    <property type="term" value="F:DNA binding"/>
    <property type="evidence" value="ECO:0007669"/>
    <property type="project" value="InterPro"/>
</dbReference>
<dbReference type="NCBIfam" id="TIGR02937">
    <property type="entry name" value="sigma70-ECF"/>
    <property type="match status" value="1"/>
</dbReference>
<dbReference type="GO" id="GO:0016987">
    <property type="term" value="F:sigma factor activity"/>
    <property type="evidence" value="ECO:0007669"/>
    <property type="project" value="UniProtKB-KW"/>
</dbReference>
<keyword evidence="2" id="KW-0805">Transcription regulation</keyword>
<evidence type="ECO:0000256" key="1">
    <source>
        <dbReference type="ARBA" id="ARBA00010641"/>
    </source>
</evidence>
<dbReference type="InterPro" id="IPR036388">
    <property type="entry name" value="WH-like_DNA-bd_sf"/>
</dbReference>
<evidence type="ECO:0000259" key="6">
    <source>
        <dbReference type="Pfam" id="PF04542"/>
    </source>
</evidence>
<feature type="region of interest" description="Disordered" evidence="5">
    <location>
        <begin position="90"/>
        <end position="112"/>
    </location>
</feature>
<dbReference type="Pfam" id="PF04542">
    <property type="entry name" value="Sigma70_r2"/>
    <property type="match status" value="1"/>
</dbReference>
<dbReference type="SUPFAM" id="SSF88659">
    <property type="entry name" value="Sigma3 and sigma4 domains of RNA polymerase sigma factors"/>
    <property type="match status" value="1"/>
</dbReference>
<evidence type="ECO:0000256" key="2">
    <source>
        <dbReference type="ARBA" id="ARBA00023015"/>
    </source>
</evidence>
<evidence type="ECO:0000313" key="8">
    <source>
        <dbReference type="EMBL" id="SEQ89701.1"/>
    </source>
</evidence>
<keyword evidence="4" id="KW-0804">Transcription</keyword>
<dbReference type="InterPro" id="IPR039425">
    <property type="entry name" value="RNA_pol_sigma-70-like"/>
</dbReference>